<keyword evidence="1" id="KW-0472">Membrane</keyword>
<keyword evidence="1" id="KW-0812">Transmembrane</keyword>
<accession>A0A645AL90</accession>
<comment type="caution">
    <text evidence="2">The sequence shown here is derived from an EMBL/GenBank/DDBJ whole genome shotgun (WGS) entry which is preliminary data.</text>
</comment>
<proteinExistence type="predicted"/>
<reference evidence="2" key="1">
    <citation type="submission" date="2019-08" db="EMBL/GenBank/DDBJ databases">
        <authorList>
            <person name="Kucharzyk K."/>
            <person name="Murdoch R.W."/>
            <person name="Higgins S."/>
            <person name="Loffler F."/>
        </authorList>
    </citation>
    <scope>NUCLEOTIDE SEQUENCE</scope>
</reference>
<protein>
    <submittedName>
        <fullName evidence="2">Uncharacterized protein</fullName>
    </submittedName>
</protein>
<sequence length="191" mass="21291">MLRREHIALRRRRPFAIRQPLRLGDEVDDVHAKSIHAAVKPAVHHSIDFRTDGGVFPVEVRLLLGKQMQVPLIGQIIIFPRGRGKERSPVVGFLAVFSVPPDVIVAIGIVLALSGFDKPGVLVGTMVDHEIHNQPHPARMQPIQQRVKLRHRAKLLHDGFIITDVIPHVVVGGIIDRVEPNRADAERSDIV</sequence>
<feature type="transmembrane region" description="Helical" evidence="1">
    <location>
        <begin position="90"/>
        <end position="116"/>
    </location>
</feature>
<evidence type="ECO:0000256" key="1">
    <source>
        <dbReference type="SAM" id="Phobius"/>
    </source>
</evidence>
<organism evidence="2">
    <name type="scientific">bioreactor metagenome</name>
    <dbReference type="NCBI Taxonomy" id="1076179"/>
    <lineage>
        <taxon>unclassified sequences</taxon>
        <taxon>metagenomes</taxon>
        <taxon>ecological metagenomes</taxon>
    </lineage>
</organism>
<dbReference type="EMBL" id="VSSQ01014505">
    <property type="protein sequence ID" value="MPM53797.1"/>
    <property type="molecule type" value="Genomic_DNA"/>
</dbReference>
<dbReference type="AlphaFoldDB" id="A0A645AL90"/>
<gene>
    <name evidence="2" type="ORF">SDC9_100566</name>
</gene>
<name>A0A645AL90_9ZZZZ</name>
<evidence type="ECO:0000313" key="2">
    <source>
        <dbReference type="EMBL" id="MPM53797.1"/>
    </source>
</evidence>
<keyword evidence="1" id="KW-1133">Transmembrane helix</keyword>